<dbReference type="Proteomes" id="UP001219934">
    <property type="component" value="Unassembled WGS sequence"/>
</dbReference>
<dbReference type="AlphaFoldDB" id="A0AAD6B2N6"/>
<sequence length="126" mass="13090">MERYEESGAQRKEKRPQGRHAGSQSSADGGVTSRRLRISQLYENPEVYRPSVETGLDDCSGHAPISTPPGGLCYAAPMPLIAPQAVGSPKAAYKGAKTRPLWGDGSSKAGLGVVLGVGSAGAQLEP</sequence>
<feature type="region of interest" description="Disordered" evidence="1">
    <location>
        <begin position="1"/>
        <end position="38"/>
    </location>
</feature>
<dbReference type="EMBL" id="JAPTMU010000010">
    <property type="protein sequence ID" value="KAJ4936797.1"/>
    <property type="molecule type" value="Genomic_DNA"/>
</dbReference>
<reference evidence="2" key="1">
    <citation type="submission" date="2022-11" db="EMBL/GenBank/DDBJ databases">
        <title>Chromosome-level genome of Pogonophryne albipinna.</title>
        <authorList>
            <person name="Jo E."/>
        </authorList>
    </citation>
    <scope>NUCLEOTIDE SEQUENCE</scope>
    <source>
        <strain evidence="2">SGF0006</strain>
        <tissue evidence="2">Muscle</tissue>
    </source>
</reference>
<organism evidence="2 3">
    <name type="scientific">Pogonophryne albipinna</name>
    <dbReference type="NCBI Taxonomy" id="1090488"/>
    <lineage>
        <taxon>Eukaryota</taxon>
        <taxon>Metazoa</taxon>
        <taxon>Chordata</taxon>
        <taxon>Craniata</taxon>
        <taxon>Vertebrata</taxon>
        <taxon>Euteleostomi</taxon>
        <taxon>Actinopterygii</taxon>
        <taxon>Neopterygii</taxon>
        <taxon>Teleostei</taxon>
        <taxon>Neoteleostei</taxon>
        <taxon>Acanthomorphata</taxon>
        <taxon>Eupercaria</taxon>
        <taxon>Perciformes</taxon>
        <taxon>Notothenioidei</taxon>
        <taxon>Pogonophryne</taxon>
    </lineage>
</organism>
<keyword evidence="3" id="KW-1185">Reference proteome</keyword>
<proteinExistence type="predicted"/>
<comment type="caution">
    <text evidence="2">The sequence shown here is derived from an EMBL/GenBank/DDBJ whole genome shotgun (WGS) entry which is preliminary data.</text>
</comment>
<evidence type="ECO:0000313" key="2">
    <source>
        <dbReference type="EMBL" id="KAJ4936797.1"/>
    </source>
</evidence>
<feature type="compositionally biased region" description="Basic and acidic residues" evidence="1">
    <location>
        <begin position="1"/>
        <end position="11"/>
    </location>
</feature>
<evidence type="ECO:0000313" key="3">
    <source>
        <dbReference type="Proteomes" id="UP001219934"/>
    </source>
</evidence>
<protein>
    <submittedName>
        <fullName evidence="2">Uncharacterized protein</fullName>
    </submittedName>
</protein>
<gene>
    <name evidence="2" type="ORF">JOQ06_001383</name>
</gene>
<accession>A0AAD6B2N6</accession>
<feature type="non-terminal residue" evidence="2">
    <location>
        <position position="126"/>
    </location>
</feature>
<evidence type="ECO:0000256" key="1">
    <source>
        <dbReference type="SAM" id="MobiDB-lite"/>
    </source>
</evidence>
<name>A0AAD6B2N6_9TELE</name>